<evidence type="ECO:0000256" key="16">
    <source>
        <dbReference type="PROSITE-ProRule" id="PRU00421"/>
    </source>
</evidence>
<feature type="transmembrane region" description="Helical" evidence="17">
    <location>
        <begin position="323"/>
        <end position="346"/>
    </location>
</feature>
<dbReference type="RefSeq" id="WP_006532266.1">
    <property type="nucleotide sequence ID" value="NZ_CABKNK020000003.1"/>
</dbReference>
<evidence type="ECO:0000256" key="15">
    <source>
        <dbReference type="ARBA" id="ARBA00081008"/>
    </source>
</evidence>
<dbReference type="Pfam" id="PF00358">
    <property type="entry name" value="PTS_EIIA_1"/>
    <property type="match status" value="1"/>
</dbReference>
<feature type="transmembrane region" description="Helical" evidence="17">
    <location>
        <begin position="145"/>
        <end position="165"/>
    </location>
</feature>
<sequence>MAKDYTELAQDIVAHVGGKDNIIKLVHCVTRLRFTLKDESKADDDYLKQRDGIVTVVKAGGQYQVVIGNHVPDVYDTVLKVAGIQGEGGIDVNEGDVPQGNLFDQFIALVSGLFQPMLGALSAAGMIKGLVAILAAVGVKETSGLYIILNAAGDGFFQFLPVILALTAAKRFKMEQFTALALSFALAYPNIAASFANGNVDFLGLPVIFPSSSYLQTVLPIILTVWVGSKIEKFFKKIIPDMVKVFVVPFFVILITVPLAYLAIGPVMNWASNLIGVIFTNIYGFSPIVFGILLGALWQVLVMFGLHWGLIPIAILDFSTKGWSTLLVASTAICFAQAGALLNIFLRTKEDKVKQLTIPAFISALFGVTEPAIYGITLPMRTPFIMTCVAGAIQGALLGFFNTTAYTMGGMGLFAIPSYFTPKHVPAGANTDVNNVWYFLIAILMSFVLGFVLTQLNKIPYLYGGPDVKPVSGDKAAEPIAELKELKQEIIASPMIGQVVKLENVPDEVFASGAIGKGIAIDPADGTIVAPAAGEITLVFPTGHAIGMRTENGAEILIHVGMDTVSLAGKGFNTFVQVGDKVDAGQKLLEFDLATIREANLPVISPVIVTNSTEFEDVLTTQNARVNIGDYLLTTLA</sequence>
<name>A0A380KMG8_9STRE</name>
<dbReference type="FunFam" id="3.30.1360.60:FF:000001">
    <property type="entry name" value="PTS system glucose-specific IIBC component PtsG"/>
    <property type="match status" value="1"/>
</dbReference>
<keyword evidence="10 17" id="KW-0472">Membrane</keyword>
<evidence type="ECO:0000256" key="6">
    <source>
        <dbReference type="ARBA" id="ARBA00022683"/>
    </source>
</evidence>
<evidence type="ECO:0000256" key="10">
    <source>
        <dbReference type="ARBA" id="ARBA00023136"/>
    </source>
</evidence>
<dbReference type="NCBIfam" id="TIGR00830">
    <property type="entry name" value="PTBA"/>
    <property type="match status" value="1"/>
</dbReference>
<dbReference type="GO" id="GO:0090589">
    <property type="term" value="F:protein-phosphocysteine-trehalose phosphotransferase system transporter activity"/>
    <property type="evidence" value="ECO:0007669"/>
    <property type="project" value="TreeGrafter"/>
</dbReference>
<feature type="domain" description="PTS EIIA type-1" evidence="18">
    <location>
        <begin position="507"/>
        <end position="611"/>
    </location>
</feature>
<dbReference type="GO" id="GO:0016301">
    <property type="term" value="F:kinase activity"/>
    <property type="evidence" value="ECO:0007669"/>
    <property type="project" value="UniProtKB-KW"/>
</dbReference>
<dbReference type="Pfam" id="PF02378">
    <property type="entry name" value="PTS_EIIC"/>
    <property type="match status" value="1"/>
</dbReference>
<dbReference type="PROSITE" id="PS51098">
    <property type="entry name" value="PTS_EIIB_TYPE_1"/>
    <property type="match status" value="1"/>
</dbReference>
<feature type="transmembrane region" description="Helical" evidence="17">
    <location>
        <begin position="118"/>
        <end position="139"/>
    </location>
</feature>
<evidence type="ECO:0000256" key="3">
    <source>
        <dbReference type="ARBA" id="ARBA00022475"/>
    </source>
</evidence>
<dbReference type="GeneID" id="69901755"/>
<dbReference type="InterPro" id="IPR001996">
    <property type="entry name" value="PTS_IIB_1"/>
</dbReference>
<evidence type="ECO:0000256" key="8">
    <source>
        <dbReference type="ARBA" id="ARBA00022777"/>
    </source>
</evidence>
<dbReference type="Gene3D" id="2.70.70.10">
    <property type="entry name" value="Glucose Permease (Domain IIA)"/>
    <property type="match status" value="1"/>
</dbReference>
<evidence type="ECO:0000256" key="4">
    <source>
        <dbReference type="ARBA" id="ARBA00022597"/>
    </source>
</evidence>
<comment type="function">
    <text evidence="12">The phosphoenolpyruvate-dependent sugar phosphotransferase system (sugar PTS), a major carbohydrate active transport system, catalyzes the phosphorylation of incoming sugar substrates concomitantly with their translocation across the cell membrane. This system is involved in sucrose transport.</text>
</comment>
<dbReference type="EC" id="2.7.1.211" evidence="11"/>
<comment type="subcellular location">
    <subcellularLocation>
        <location evidence="1">Cell membrane</location>
        <topology evidence="1">Multi-pass membrane protein</topology>
    </subcellularLocation>
</comment>
<evidence type="ECO:0000256" key="11">
    <source>
        <dbReference type="ARBA" id="ARBA00044053"/>
    </source>
</evidence>
<evidence type="ECO:0000256" key="12">
    <source>
        <dbReference type="ARBA" id="ARBA00045139"/>
    </source>
</evidence>
<evidence type="ECO:0000256" key="13">
    <source>
        <dbReference type="ARBA" id="ARBA00048931"/>
    </source>
</evidence>
<gene>
    <name evidence="21" type="primary">bglF_1</name>
    <name evidence="21" type="ORF">NCTC13760_01127</name>
</gene>
<dbReference type="SUPFAM" id="SSF55604">
    <property type="entry name" value="Glucose permease domain IIB"/>
    <property type="match status" value="1"/>
</dbReference>
<dbReference type="PROSITE" id="PS51103">
    <property type="entry name" value="PTS_EIIC_TYPE_1"/>
    <property type="match status" value="1"/>
</dbReference>
<feature type="transmembrane region" description="Helical" evidence="17">
    <location>
        <begin position="202"/>
        <end position="226"/>
    </location>
</feature>
<feature type="transmembrane region" description="Helical" evidence="17">
    <location>
        <begin position="436"/>
        <end position="454"/>
    </location>
</feature>
<evidence type="ECO:0000313" key="22">
    <source>
        <dbReference type="Proteomes" id="UP000255352"/>
    </source>
</evidence>
<dbReference type="InterPro" id="IPR036878">
    <property type="entry name" value="Glu_permease_IIB"/>
</dbReference>
<dbReference type="SUPFAM" id="SSF51261">
    <property type="entry name" value="Duplicated hybrid motif"/>
    <property type="match status" value="1"/>
</dbReference>
<keyword evidence="9 17" id="KW-1133">Transmembrane helix</keyword>
<dbReference type="NCBIfam" id="TIGR01995">
    <property type="entry name" value="PTS-II-ABC-beta"/>
    <property type="match status" value="1"/>
</dbReference>
<feature type="transmembrane region" description="Helical" evidence="17">
    <location>
        <begin position="246"/>
        <end position="268"/>
    </location>
</feature>
<feature type="transmembrane region" description="Helical" evidence="17">
    <location>
        <begin position="177"/>
        <end position="196"/>
    </location>
</feature>
<keyword evidence="7 17" id="KW-0812">Transmembrane</keyword>
<dbReference type="InterPro" id="IPR003352">
    <property type="entry name" value="PTS_EIIC"/>
</dbReference>
<keyword evidence="2" id="KW-0813">Transport</keyword>
<evidence type="ECO:0000256" key="9">
    <source>
        <dbReference type="ARBA" id="ARBA00022989"/>
    </source>
</evidence>
<dbReference type="GO" id="GO:0015771">
    <property type="term" value="P:trehalose transport"/>
    <property type="evidence" value="ECO:0007669"/>
    <property type="project" value="TreeGrafter"/>
</dbReference>
<protein>
    <recommendedName>
        <fullName evidence="14">PTS system sucrose-specific EIIBCA component</fullName>
        <ecNumber evidence="11">2.7.1.211</ecNumber>
    </recommendedName>
    <alternativeName>
        <fullName evidence="15">EIIBCA-Scr</fullName>
    </alternativeName>
</protein>
<feature type="transmembrane region" description="Helical" evidence="17">
    <location>
        <begin position="384"/>
        <end position="416"/>
    </location>
</feature>
<dbReference type="Gene3D" id="3.30.1360.60">
    <property type="entry name" value="Glucose permease domain IIB"/>
    <property type="match status" value="1"/>
</dbReference>
<feature type="active site" description="Phosphocysteine intermediate; for EIIB activity" evidence="16">
    <location>
        <position position="28"/>
    </location>
</feature>
<dbReference type="CDD" id="cd00212">
    <property type="entry name" value="PTS_IIB_glc"/>
    <property type="match status" value="1"/>
</dbReference>
<dbReference type="InterPro" id="IPR001127">
    <property type="entry name" value="PTS_EIIA_1_perm"/>
</dbReference>
<accession>A0A380KMG8</accession>
<proteinExistence type="predicted"/>
<evidence type="ECO:0000256" key="14">
    <source>
        <dbReference type="ARBA" id="ARBA00074554"/>
    </source>
</evidence>
<evidence type="ECO:0000256" key="7">
    <source>
        <dbReference type="ARBA" id="ARBA00022692"/>
    </source>
</evidence>
<feature type="domain" description="PTS EIIC type-1" evidence="20">
    <location>
        <begin position="108"/>
        <end position="469"/>
    </location>
</feature>
<keyword evidence="3" id="KW-1003">Cell membrane</keyword>
<feature type="transmembrane region" description="Helical" evidence="17">
    <location>
        <begin position="358"/>
        <end position="377"/>
    </location>
</feature>
<dbReference type="PROSITE" id="PS01035">
    <property type="entry name" value="PTS_EIIB_TYPE_1_CYS"/>
    <property type="match status" value="1"/>
</dbReference>
<dbReference type="InterPro" id="IPR050558">
    <property type="entry name" value="PTS_Sugar-Specific_Components"/>
</dbReference>
<evidence type="ECO:0000256" key="5">
    <source>
        <dbReference type="ARBA" id="ARBA00022679"/>
    </source>
</evidence>
<feature type="transmembrane region" description="Helical" evidence="17">
    <location>
        <begin position="288"/>
        <end position="311"/>
    </location>
</feature>
<evidence type="ECO:0000256" key="1">
    <source>
        <dbReference type="ARBA" id="ARBA00004651"/>
    </source>
</evidence>
<dbReference type="InterPro" id="IPR011055">
    <property type="entry name" value="Dup_hybrid_motif"/>
</dbReference>
<dbReference type="InterPro" id="IPR013013">
    <property type="entry name" value="PTS_EIIC_1"/>
</dbReference>
<reference evidence="21 22" key="1">
    <citation type="submission" date="2018-06" db="EMBL/GenBank/DDBJ databases">
        <authorList>
            <consortium name="Pathogen Informatics"/>
            <person name="Doyle S."/>
        </authorList>
    </citation>
    <scope>NUCLEOTIDE SEQUENCE [LARGE SCALE GENOMIC DNA]</scope>
    <source>
        <strain evidence="21 22">NCTC13760</strain>
    </source>
</reference>
<dbReference type="PANTHER" id="PTHR30175:SF1">
    <property type="entry name" value="PTS SYSTEM ARBUTIN-, CELLOBIOSE-, AND SALICIN-SPECIFIC EIIBC COMPONENT-RELATED"/>
    <property type="match status" value="1"/>
</dbReference>
<dbReference type="AlphaFoldDB" id="A0A380KMG8"/>
<keyword evidence="4" id="KW-0762">Sugar transport</keyword>
<dbReference type="GO" id="GO:0008982">
    <property type="term" value="F:protein-N(PI)-phosphohistidine-sugar phosphotransferase activity"/>
    <property type="evidence" value="ECO:0007669"/>
    <property type="project" value="InterPro"/>
</dbReference>
<dbReference type="PROSITE" id="PS00371">
    <property type="entry name" value="PTS_EIIA_TYPE_1_HIS"/>
    <property type="match status" value="1"/>
</dbReference>
<dbReference type="PANTHER" id="PTHR30175">
    <property type="entry name" value="PHOSPHOTRANSFERASE SYSTEM TRANSPORT PROTEIN"/>
    <property type="match status" value="1"/>
</dbReference>
<dbReference type="GO" id="GO:0009401">
    <property type="term" value="P:phosphoenolpyruvate-dependent sugar phosphotransferase system"/>
    <property type="evidence" value="ECO:0007669"/>
    <property type="project" value="UniProtKB-KW"/>
</dbReference>
<dbReference type="EMBL" id="UHFP01000001">
    <property type="protein sequence ID" value="SUN68438.1"/>
    <property type="molecule type" value="Genomic_DNA"/>
</dbReference>
<keyword evidence="5" id="KW-0808">Transferase</keyword>
<comment type="catalytic activity">
    <reaction evidence="13">
        <text>N(pros)-phospho-L-histidyl-[protein](out) + sucrose = sucrose 6(G)-phosphate(in) + L-histidyl-[protein]</text>
        <dbReference type="Rhea" id="RHEA:49236"/>
        <dbReference type="Rhea" id="RHEA-COMP:9745"/>
        <dbReference type="Rhea" id="RHEA-COMP:9746"/>
        <dbReference type="ChEBI" id="CHEBI:17992"/>
        <dbReference type="ChEBI" id="CHEBI:29979"/>
        <dbReference type="ChEBI" id="CHEBI:64837"/>
        <dbReference type="ChEBI" id="CHEBI:91002"/>
        <dbReference type="EC" id="2.7.1.211"/>
    </reaction>
</comment>
<evidence type="ECO:0000259" key="18">
    <source>
        <dbReference type="PROSITE" id="PS51093"/>
    </source>
</evidence>
<organism evidence="21 22">
    <name type="scientific">Streptococcus infantarius</name>
    <dbReference type="NCBI Taxonomy" id="102684"/>
    <lineage>
        <taxon>Bacteria</taxon>
        <taxon>Bacillati</taxon>
        <taxon>Bacillota</taxon>
        <taxon>Bacilli</taxon>
        <taxon>Lactobacillales</taxon>
        <taxon>Streptococcaceae</taxon>
        <taxon>Streptococcus</taxon>
    </lineage>
</organism>
<evidence type="ECO:0000256" key="2">
    <source>
        <dbReference type="ARBA" id="ARBA00022448"/>
    </source>
</evidence>
<evidence type="ECO:0000256" key="17">
    <source>
        <dbReference type="SAM" id="Phobius"/>
    </source>
</evidence>
<evidence type="ECO:0000259" key="20">
    <source>
        <dbReference type="PROSITE" id="PS51103"/>
    </source>
</evidence>
<keyword evidence="6" id="KW-0598">Phosphotransferase system</keyword>
<dbReference type="InterPro" id="IPR011297">
    <property type="entry name" value="PTS_IIABC_b_glu"/>
</dbReference>
<dbReference type="PROSITE" id="PS51093">
    <property type="entry name" value="PTS_EIIA_TYPE_1"/>
    <property type="match status" value="1"/>
</dbReference>
<dbReference type="InterPro" id="IPR018113">
    <property type="entry name" value="PTrfase_EIIB_Cys"/>
</dbReference>
<keyword evidence="8" id="KW-0418">Kinase</keyword>
<dbReference type="FunFam" id="2.70.70.10:FF:000001">
    <property type="entry name" value="PTS system glucose-specific IIA component"/>
    <property type="match status" value="1"/>
</dbReference>
<evidence type="ECO:0000259" key="19">
    <source>
        <dbReference type="PROSITE" id="PS51098"/>
    </source>
</evidence>
<evidence type="ECO:0000313" key="21">
    <source>
        <dbReference type="EMBL" id="SUN68438.1"/>
    </source>
</evidence>
<dbReference type="GO" id="GO:0005886">
    <property type="term" value="C:plasma membrane"/>
    <property type="evidence" value="ECO:0007669"/>
    <property type="project" value="UniProtKB-SubCell"/>
</dbReference>
<dbReference type="Proteomes" id="UP000255352">
    <property type="component" value="Unassembled WGS sequence"/>
</dbReference>
<feature type="domain" description="PTS EIIB type-1" evidence="19">
    <location>
        <begin position="6"/>
        <end position="88"/>
    </location>
</feature>
<dbReference type="Pfam" id="PF00367">
    <property type="entry name" value="PTS_EIIB"/>
    <property type="match status" value="1"/>
</dbReference>